<dbReference type="InterPro" id="IPR024211">
    <property type="entry name" value="DUF3841"/>
</dbReference>
<name>A0A916QK58_9LACO</name>
<evidence type="ECO:0000313" key="1">
    <source>
        <dbReference type="EMBL" id="GFZ27372.1"/>
    </source>
</evidence>
<proteinExistence type="predicted"/>
<dbReference type="RefSeq" id="WP_212781064.1">
    <property type="nucleotide sequence ID" value="NZ_BMAY01000009.1"/>
</dbReference>
<organism evidence="1 2">
    <name type="scientific">Lactobacillus corticis</name>
    <dbReference type="NCBI Taxonomy" id="2201249"/>
    <lineage>
        <taxon>Bacteria</taxon>
        <taxon>Bacillati</taxon>
        <taxon>Bacillota</taxon>
        <taxon>Bacilli</taxon>
        <taxon>Lactobacillales</taxon>
        <taxon>Lactobacillaceae</taxon>
        <taxon>Lactobacillus</taxon>
    </lineage>
</organism>
<accession>A0A916QK58</accession>
<comment type="caution">
    <text evidence="1">The sequence shown here is derived from an EMBL/GenBank/DDBJ whole genome shotgun (WGS) entry which is preliminary data.</text>
</comment>
<evidence type="ECO:0000313" key="2">
    <source>
        <dbReference type="Proteomes" id="UP000677218"/>
    </source>
</evidence>
<evidence type="ECO:0008006" key="3">
    <source>
        <dbReference type="Google" id="ProtNLM"/>
    </source>
</evidence>
<gene>
    <name evidence="1" type="ORF">LCB40_12520</name>
</gene>
<dbReference type="Proteomes" id="UP000677218">
    <property type="component" value="Unassembled WGS sequence"/>
</dbReference>
<dbReference type="Pfam" id="PF12952">
    <property type="entry name" value="DUF3841"/>
    <property type="match status" value="1"/>
</dbReference>
<dbReference type="AlphaFoldDB" id="A0A916QK58"/>
<keyword evidence="2" id="KW-1185">Reference proteome</keyword>
<dbReference type="EMBL" id="BMAY01000009">
    <property type="protein sequence ID" value="GFZ27372.1"/>
    <property type="molecule type" value="Genomic_DNA"/>
</dbReference>
<reference evidence="1" key="1">
    <citation type="submission" date="2020-08" db="EMBL/GenBank/DDBJ databases">
        <title>Taxonomic study for Lactobacillus species isolated from hardwood bark.</title>
        <authorList>
            <person name="Tohno M."/>
            <person name="Tanizawa Y."/>
        </authorList>
    </citation>
    <scope>NUCLEOTIDE SEQUENCE</scope>
    <source>
        <strain evidence="1">B40</strain>
    </source>
</reference>
<protein>
    <recommendedName>
        <fullName evidence="3">DUF3841 domain-containing protein</fullName>
    </recommendedName>
</protein>
<sequence length="198" mass="24423">MIIWTIQPYEVYQEILDQGIFYCNPELSTNLKYDGFSKAYNWMIQQMINKIGPSKRPNAYPIWAWYRSHDYKHQRPDFRWALDYPDEVCIELEIPENQVLLSDFESWHFVLNNWFYSDATSEKEWNHQDKWFESLPKDQQRQVKENSWQRIFDITPRYGEWDKNGDSVQACFWSLRKEQIRRVWRLRKKKKVCEIYSI</sequence>